<dbReference type="Proteomes" id="UP000091929">
    <property type="component" value="Unassembled WGS sequence"/>
</dbReference>
<comment type="caution">
    <text evidence="1">The sequence shown here is derived from an EMBL/GenBank/DDBJ whole genome shotgun (WGS) entry which is preliminary data.</text>
</comment>
<gene>
    <name evidence="2" type="ORF">AMQ22_00208</name>
    <name evidence="1" type="ORF">APG11_00834</name>
</gene>
<organism evidence="1 4">
    <name type="scientific">Candidatus Methanofastidiosum methylothiophilum</name>
    <dbReference type="NCBI Taxonomy" id="1705564"/>
    <lineage>
        <taxon>Archaea</taxon>
        <taxon>Methanobacteriati</taxon>
        <taxon>Methanobacteriota</taxon>
        <taxon>Stenosarchaea group</taxon>
        <taxon>Candidatus Methanofastidiosia</taxon>
        <taxon>Candidatus Methanofastidiosales</taxon>
        <taxon>Candidatus Methanofastidiosaceae</taxon>
        <taxon>Candidatus Methanofastidiosum</taxon>
    </lineage>
</organism>
<accession>A0A150IS50</accession>
<name>A0A150IS50_9EURY</name>
<dbReference type="EMBL" id="LNGF01000015">
    <property type="protein sequence ID" value="KYC47859.1"/>
    <property type="molecule type" value="Genomic_DNA"/>
</dbReference>
<evidence type="ECO:0000313" key="3">
    <source>
        <dbReference type="Proteomes" id="UP000075398"/>
    </source>
</evidence>
<sequence>MKNTVFFLVIVFLISLIPFFAGCTNEINPVGFDKPEPNVVLRETYFSQVENSLVATVSIWNKSEVKAWKVRVTAQLDDVILVNDLPGTMPAWATQKVIFTFPGATAQDGSRVRFTINFKAYGY</sequence>
<reference evidence="3 4" key="1">
    <citation type="journal article" date="2016" name="ISME J.">
        <title>Chasing the elusive Euryarchaeota class WSA2: genomes reveal a uniquely fastidious methyl-reducing methanogen.</title>
        <authorList>
            <person name="Nobu M.K."/>
            <person name="Narihiro T."/>
            <person name="Kuroda K."/>
            <person name="Mei R."/>
            <person name="Liu W.T."/>
        </authorList>
    </citation>
    <scope>NUCLEOTIDE SEQUENCE [LARGE SCALE GENOMIC DNA]</scope>
    <source>
        <strain evidence="1">B15fssc0709_Meth_Bin003</strain>
        <strain evidence="2">U1lsi0528_Bin055</strain>
    </source>
</reference>
<evidence type="ECO:0000313" key="4">
    <source>
        <dbReference type="Proteomes" id="UP000091929"/>
    </source>
</evidence>
<dbReference type="PROSITE" id="PS51257">
    <property type="entry name" value="PROKAR_LIPOPROTEIN"/>
    <property type="match status" value="1"/>
</dbReference>
<dbReference type="AlphaFoldDB" id="A0A150IS50"/>
<evidence type="ECO:0000313" key="1">
    <source>
        <dbReference type="EMBL" id="KYC47859.1"/>
    </source>
</evidence>
<dbReference type="Proteomes" id="UP000075398">
    <property type="component" value="Unassembled WGS sequence"/>
</dbReference>
<proteinExistence type="predicted"/>
<evidence type="ECO:0000313" key="2">
    <source>
        <dbReference type="EMBL" id="KYC53537.1"/>
    </source>
</evidence>
<protein>
    <submittedName>
        <fullName evidence="1">Uncharacterized protein</fullName>
    </submittedName>
</protein>
<accession>A0A150J8I0</accession>
<dbReference type="EMBL" id="LNGC01000004">
    <property type="protein sequence ID" value="KYC53537.1"/>
    <property type="molecule type" value="Genomic_DNA"/>
</dbReference>